<evidence type="ECO:0000313" key="2">
    <source>
        <dbReference type="Proteomes" id="UP001153954"/>
    </source>
</evidence>
<organism evidence="1 2">
    <name type="scientific">Euphydryas editha</name>
    <name type="common">Edith's checkerspot</name>
    <dbReference type="NCBI Taxonomy" id="104508"/>
    <lineage>
        <taxon>Eukaryota</taxon>
        <taxon>Metazoa</taxon>
        <taxon>Ecdysozoa</taxon>
        <taxon>Arthropoda</taxon>
        <taxon>Hexapoda</taxon>
        <taxon>Insecta</taxon>
        <taxon>Pterygota</taxon>
        <taxon>Neoptera</taxon>
        <taxon>Endopterygota</taxon>
        <taxon>Lepidoptera</taxon>
        <taxon>Glossata</taxon>
        <taxon>Ditrysia</taxon>
        <taxon>Papilionoidea</taxon>
        <taxon>Nymphalidae</taxon>
        <taxon>Nymphalinae</taxon>
        <taxon>Euphydryas</taxon>
    </lineage>
</organism>
<proteinExistence type="predicted"/>
<protein>
    <submittedName>
        <fullName evidence="1">Uncharacterized protein</fullName>
    </submittedName>
</protein>
<reference evidence="1" key="1">
    <citation type="submission" date="2022-03" db="EMBL/GenBank/DDBJ databases">
        <authorList>
            <person name="Tunstrom K."/>
        </authorList>
    </citation>
    <scope>NUCLEOTIDE SEQUENCE</scope>
</reference>
<gene>
    <name evidence="1" type="ORF">EEDITHA_LOCUS1963</name>
</gene>
<dbReference type="Proteomes" id="UP001153954">
    <property type="component" value="Unassembled WGS sequence"/>
</dbReference>
<dbReference type="AlphaFoldDB" id="A0AAU9TJ11"/>
<evidence type="ECO:0000313" key="1">
    <source>
        <dbReference type="EMBL" id="CAH2085492.1"/>
    </source>
</evidence>
<comment type="caution">
    <text evidence="1">The sequence shown here is derived from an EMBL/GenBank/DDBJ whole genome shotgun (WGS) entry which is preliminary data.</text>
</comment>
<keyword evidence="2" id="KW-1185">Reference proteome</keyword>
<accession>A0AAU9TJ11</accession>
<dbReference type="EMBL" id="CAKOGL010000004">
    <property type="protein sequence ID" value="CAH2085492.1"/>
    <property type="molecule type" value="Genomic_DNA"/>
</dbReference>
<name>A0AAU9TJ11_EUPED</name>
<sequence>MSSEGVLGCKRRNRTDQIRDGHRAIVLSAVSAWSSAVDKLSIRKQLDSLHRGFAQEICKAYRTVSLTSTLVRSDQLPLVFWIREAAMLHKTKKGHCVDRSVEDSWSAEYEPPLPMQNLHSSVLITTEYERLESMNPQILEEHHIDGPLIYTDGSKRAKLELP</sequence>